<dbReference type="AlphaFoldDB" id="A0A0F8YBL2"/>
<comment type="caution">
    <text evidence="1">The sequence shown here is derived from an EMBL/GenBank/DDBJ whole genome shotgun (WGS) entry which is preliminary data.</text>
</comment>
<organism evidence="1">
    <name type="scientific">marine sediment metagenome</name>
    <dbReference type="NCBI Taxonomy" id="412755"/>
    <lineage>
        <taxon>unclassified sequences</taxon>
        <taxon>metagenomes</taxon>
        <taxon>ecological metagenomes</taxon>
    </lineage>
</organism>
<proteinExistence type="predicted"/>
<evidence type="ECO:0000313" key="1">
    <source>
        <dbReference type="EMBL" id="KKK78778.1"/>
    </source>
</evidence>
<dbReference type="EMBL" id="LAZR01054335">
    <property type="protein sequence ID" value="KKK78778.1"/>
    <property type="molecule type" value="Genomic_DNA"/>
</dbReference>
<protein>
    <submittedName>
        <fullName evidence="1">Uncharacterized protein</fullName>
    </submittedName>
</protein>
<sequence length="64" mass="7487">MSVQEISQEGIYTEENSEILAIAVVEGWDQKALIQYAISQLTQAYQVDKECFMQDWNAYIKYYV</sequence>
<reference evidence="1" key="1">
    <citation type="journal article" date="2015" name="Nature">
        <title>Complex archaea that bridge the gap between prokaryotes and eukaryotes.</title>
        <authorList>
            <person name="Spang A."/>
            <person name="Saw J.H."/>
            <person name="Jorgensen S.L."/>
            <person name="Zaremba-Niedzwiedzka K."/>
            <person name="Martijn J."/>
            <person name="Lind A.E."/>
            <person name="van Eijk R."/>
            <person name="Schleper C."/>
            <person name="Guy L."/>
            <person name="Ettema T.J."/>
        </authorList>
    </citation>
    <scope>NUCLEOTIDE SEQUENCE</scope>
</reference>
<name>A0A0F8YBL2_9ZZZZ</name>
<accession>A0A0F8YBL2</accession>
<gene>
    <name evidence="1" type="ORF">LCGC14_2840170</name>
</gene>